<reference evidence="3" key="1">
    <citation type="submission" date="2022-07" db="EMBL/GenBank/DDBJ databases">
        <title>Phylogenomic reconstructions and comparative analyses of Kickxellomycotina fungi.</title>
        <authorList>
            <person name="Reynolds N.K."/>
            <person name="Stajich J.E."/>
            <person name="Barry K."/>
            <person name="Grigoriev I.V."/>
            <person name="Crous P."/>
            <person name="Smith M.E."/>
        </authorList>
    </citation>
    <scope>NUCLEOTIDE SEQUENCE</scope>
    <source>
        <strain evidence="3">RSA 861</strain>
    </source>
</reference>
<feature type="region of interest" description="Disordered" evidence="1">
    <location>
        <begin position="16"/>
        <end position="37"/>
    </location>
</feature>
<evidence type="ECO:0000259" key="2">
    <source>
        <dbReference type="Pfam" id="PF08457"/>
    </source>
</evidence>
<dbReference type="Proteomes" id="UP001150569">
    <property type="component" value="Unassembled WGS sequence"/>
</dbReference>
<gene>
    <name evidence="3" type="ORF">IWQ60_007335</name>
</gene>
<feature type="compositionally biased region" description="Gly residues" evidence="1">
    <location>
        <begin position="23"/>
        <end position="32"/>
    </location>
</feature>
<organism evidence="3 4">
    <name type="scientific">Tieghemiomyces parasiticus</name>
    <dbReference type="NCBI Taxonomy" id="78921"/>
    <lineage>
        <taxon>Eukaryota</taxon>
        <taxon>Fungi</taxon>
        <taxon>Fungi incertae sedis</taxon>
        <taxon>Zoopagomycota</taxon>
        <taxon>Kickxellomycotina</taxon>
        <taxon>Dimargaritomycetes</taxon>
        <taxon>Dimargaritales</taxon>
        <taxon>Dimargaritaceae</taxon>
        <taxon>Tieghemiomyces</taxon>
    </lineage>
</organism>
<dbReference type="Pfam" id="PF08457">
    <property type="entry name" value="Sfi1"/>
    <property type="match status" value="1"/>
</dbReference>
<dbReference type="AlphaFoldDB" id="A0A9W8DUD5"/>
<dbReference type="EMBL" id="JANBPT010000484">
    <property type="protein sequence ID" value="KAJ1919087.1"/>
    <property type="molecule type" value="Genomic_DNA"/>
</dbReference>
<evidence type="ECO:0000313" key="3">
    <source>
        <dbReference type="EMBL" id="KAJ1919087.1"/>
    </source>
</evidence>
<proteinExistence type="predicted"/>
<evidence type="ECO:0000256" key="1">
    <source>
        <dbReference type="SAM" id="MobiDB-lite"/>
    </source>
</evidence>
<name>A0A9W8DUD5_9FUNG</name>
<sequence length="1084" mass="129483">MREIVHEFHQRRDLRLGTATAGNDGGQNGIGGTDRPELGPRDVQLCLQAWRYFATFAKKRAQLHRRYFEGAVRWHRQRLLHKIFHLWRERAQIQQVQVPSINSTVISHTRLSIENPGTLEVIAPNFHKYRLKRNTMDLWRQRYNTNTAALDWQAQSRHCHLQALFELWRRRTYNVFETKAQHRALERQADQYRKGRAYFKLCDRYSAHLCVVAYRKQRMVRLKHQAFRRWQAQLLTRLHQDKELQRKAEQFQDWQADQIKRRLWQTVRLPAMAKLADSIYQSNLLIRIIHRWSALARAEIYQSAFSAWNTHAAREKPGDSFGESVADSDLAENFAAAQLEDSTRDVLSGWCQVTLTLALQEREVRVLLEIGLKRQVWKVWSASLCSPVKQRREATAERWNQLRLTHQAWRHWWRHTQASRFLAVRHERQARTILSHWRQQNQHLGRVKAQYVVYEVAARYRALRRVWQRWHDRHRRLQEAAQKMAQRSRTMRLVTFFAQWITSGMDREGLAQDALTHARGRLLRRAWDRLKSQSQAQYQRGEDLDVRARQADGQRILRYYLSRWKKVPVELKPAVAFIQTNWQRRLIRKAWDHWQRRLHLVNGLNKLNDRLAQQQHAVLTRQAYQRWWAMTVARLEQMQSVYSEAHQIVAQKTLRQCLYYWKSLPTDLARRAASVRYTRQQDLKRRAWRCCVTKMTHVYEMAYDGDKLVAQRQLATLRKVWSAWQSRVTPSGRVAAPTPLAHRLRRLRALANVFSKRQAWRLMNRAVESMRERRSNHARLVEAHVPRALVARVPYPCYTALAHYHLVRRTWANWRALAGQRQAWAQQIDATLRQYQLTRRAPLWHAWQTRATAAGLARREQRCERQRVEFARRSAQRSRQASWKVWKGQVTTLRRGHRLRGQAEEHARRQLLRTALQTWRSRVQRRQHHERLKQLQRRLAEYARQRRARATFLALAYGGLHRRPVLLRFFVRLERRRIEAILAGRWGGVPRIPPLPAAFGRNSDSVVELMDHYESRLATVADEVYRRSLLRPRLENWKASSWRLEAKHRGMDRLAETWAAQLTKRHAKRTWLSRMSALRLNVPS</sequence>
<evidence type="ECO:0000313" key="4">
    <source>
        <dbReference type="Proteomes" id="UP001150569"/>
    </source>
</evidence>
<accession>A0A9W8DUD5</accession>
<comment type="caution">
    <text evidence="3">The sequence shown here is derived from an EMBL/GenBank/DDBJ whole genome shotgun (WGS) entry which is preliminary data.</text>
</comment>
<protein>
    <recommendedName>
        <fullName evidence="2">Sfi1 spindle body domain-containing protein</fullName>
    </recommendedName>
</protein>
<feature type="domain" description="Sfi1 spindle body" evidence="2">
    <location>
        <begin position="518"/>
        <end position="663"/>
    </location>
</feature>
<dbReference type="InterPro" id="IPR013665">
    <property type="entry name" value="Sfi1_dom"/>
</dbReference>
<keyword evidence="4" id="KW-1185">Reference proteome</keyword>